<dbReference type="OrthoDB" id="299389at2759"/>
<dbReference type="InterPro" id="IPR013083">
    <property type="entry name" value="Znf_RING/FYVE/PHD"/>
</dbReference>
<accession>A0A077ZWQ9</accession>
<evidence type="ECO:0000313" key="4">
    <source>
        <dbReference type="Proteomes" id="UP000039865"/>
    </source>
</evidence>
<feature type="coiled-coil region" evidence="1">
    <location>
        <begin position="107"/>
        <end position="134"/>
    </location>
</feature>
<sequence length="401" mass="47215">MNSFNSLLSCIGCQKFFNKTNRIPQTLPCQDVICLQCYEVQKQNPDLQQIVCPCDKNHTFNKNQQVYESLFIMRHLDQNMMYPINCRYHSNEQAKIYYVQSIAEQNQEIIKNERQFTQNEIENLIQQNNKYLKVSQPQGKLDQEDPRNQVFDELTDEEISDFEEESKNVCNSQCSLTFSHDESLSDQQDDQQVRIPASLIGQKEKYLQFRKLVDIEIRQLDQNLLSKRINEQGQAKFKLMFKGSRDQFEYYTFHCILTMQLITCYSDPSIITFILTEFGQIFGAFNKQEFHTRESTAPRTVKDEKAFLFSLSRKKIYSQFRFFSQALVMQKPYLLKFGDNDLCIHENCDSQQNSSANLGGTYSYKNGIDEQYLQQEEIRKSYLGGGEKFKVLEIEVYKVTF</sequence>
<keyword evidence="4" id="KW-1185">Reference proteome</keyword>
<organism evidence="3 4">
    <name type="scientific">Stylonychia lemnae</name>
    <name type="common">Ciliate</name>
    <dbReference type="NCBI Taxonomy" id="5949"/>
    <lineage>
        <taxon>Eukaryota</taxon>
        <taxon>Sar</taxon>
        <taxon>Alveolata</taxon>
        <taxon>Ciliophora</taxon>
        <taxon>Intramacronucleata</taxon>
        <taxon>Spirotrichea</taxon>
        <taxon>Stichotrichia</taxon>
        <taxon>Sporadotrichida</taxon>
        <taxon>Oxytrichidae</taxon>
        <taxon>Stylonychinae</taxon>
        <taxon>Stylonychia</taxon>
    </lineage>
</organism>
<dbReference type="InterPro" id="IPR006571">
    <property type="entry name" value="TLDc_dom"/>
</dbReference>
<dbReference type="Pfam" id="PF07534">
    <property type="entry name" value="TLD"/>
    <property type="match status" value="1"/>
</dbReference>
<name>A0A077ZWQ9_STYLE</name>
<dbReference type="AlphaFoldDB" id="A0A077ZWQ9"/>
<evidence type="ECO:0000259" key="2">
    <source>
        <dbReference type="PROSITE" id="PS51886"/>
    </source>
</evidence>
<dbReference type="Gene3D" id="3.30.40.10">
    <property type="entry name" value="Zinc/RING finger domain, C3HC4 (zinc finger)"/>
    <property type="match status" value="1"/>
</dbReference>
<dbReference type="EMBL" id="CCKQ01002618">
    <property type="protein sequence ID" value="CDW73727.1"/>
    <property type="molecule type" value="Genomic_DNA"/>
</dbReference>
<feature type="domain" description="TLDc" evidence="2">
    <location>
        <begin position="211"/>
        <end position="400"/>
    </location>
</feature>
<evidence type="ECO:0000256" key="1">
    <source>
        <dbReference type="SAM" id="Coils"/>
    </source>
</evidence>
<dbReference type="InParanoid" id="A0A077ZWQ9"/>
<protein>
    <recommendedName>
        <fullName evidence="2">TLDc domain-containing protein</fullName>
    </recommendedName>
</protein>
<proteinExistence type="predicted"/>
<gene>
    <name evidence="3" type="primary">Contig6817.g7285</name>
    <name evidence="3" type="ORF">STYLEM_2714</name>
</gene>
<reference evidence="3 4" key="1">
    <citation type="submission" date="2014-06" db="EMBL/GenBank/DDBJ databases">
        <authorList>
            <person name="Swart Estienne"/>
        </authorList>
    </citation>
    <scope>NUCLEOTIDE SEQUENCE [LARGE SCALE GENOMIC DNA]</scope>
    <source>
        <strain evidence="3 4">130c</strain>
    </source>
</reference>
<dbReference type="PROSITE" id="PS51886">
    <property type="entry name" value="TLDC"/>
    <property type="match status" value="1"/>
</dbReference>
<dbReference type="Proteomes" id="UP000039865">
    <property type="component" value="Unassembled WGS sequence"/>
</dbReference>
<evidence type="ECO:0000313" key="3">
    <source>
        <dbReference type="EMBL" id="CDW73727.1"/>
    </source>
</evidence>
<keyword evidence="1" id="KW-0175">Coiled coil</keyword>